<dbReference type="Gene3D" id="2.60.120.10">
    <property type="entry name" value="Jelly Rolls"/>
    <property type="match status" value="1"/>
</dbReference>
<evidence type="ECO:0000256" key="2">
    <source>
        <dbReference type="ARBA" id="ARBA00023125"/>
    </source>
</evidence>
<dbReference type="PROSITE" id="PS00041">
    <property type="entry name" value="HTH_ARAC_FAMILY_1"/>
    <property type="match status" value="1"/>
</dbReference>
<dbReference type="InterPro" id="IPR018060">
    <property type="entry name" value="HTH_AraC"/>
</dbReference>
<evidence type="ECO:0000313" key="5">
    <source>
        <dbReference type="EMBL" id="TLD02580.1"/>
    </source>
</evidence>
<dbReference type="Proteomes" id="UP000306509">
    <property type="component" value="Unassembled WGS sequence"/>
</dbReference>
<dbReference type="CDD" id="cd02208">
    <property type="entry name" value="cupin_RmlC-like"/>
    <property type="match status" value="1"/>
</dbReference>
<dbReference type="AlphaFoldDB" id="A0A4U8QBW4"/>
<evidence type="ECO:0000256" key="1">
    <source>
        <dbReference type="ARBA" id="ARBA00023015"/>
    </source>
</evidence>
<dbReference type="PRINTS" id="PR00032">
    <property type="entry name" value="HTHARAC"/>
</dbReference>
<dbReference type="InterPro" id="IPR020449">
    <property type="entry name" value="Tscrpt_reg_AraC-type_HTH"/>
</dbReference>
<proteinExistence type="predicted"/>
<dbReference type="InterPro" id="IPR014710">
    <property type="entry name" value="RmlC-like_jellyroll"/>
</dbReference>
<comment type="caution">
    <text evidence="5">The sequence shown here is derived from an EMBL/GenBank/DDBJ whole genome shotgun (WGS) entry which is preliminary data.</text>
</comment>
<dbReference type="RefSeq" id="WP_027292801.1">
    <property type="nucleotide sequence ID" value="NZ_QGQD01000012.1"/>
</dbReference>
<protein>
    <submittedName>
        <fullName evidence="5">Melibiose operon regulatory protein</fullName>
    </submittedName>
</protein>
<dbReference type="SUPFAM" id="SSF46689">
    <property type="entry name" value="Homeodomain-like"/>
    <property type="match status" value="1"/>
</dbReference>
<dbReference type="Pfam" id="PF02311">
    <property type="entry name" value="AraC_binding"/>
    <property type="match status" value="1"/>
</dbReference>
<evidence type="ECO:0000259" key="4">
    <source>
        <dbReference type="PROSITE" id="PS01124"/>
    </source>
</evidence>
<dbReference type="PANTHER" id="PTHR43280:SF28">
    <property type="entry name" value="HTH-TYPE TRANSCRIPTIONAL ACTIVATOR RHAS"/>
    <property type="match status" value="1"/>
</dbReference>
<keyword evidence="6" id="KW-1185">Reference proteome</keyword>
<name>A0A4U8QBW4_9FIRM</name>
<dbReference type="Gene3D" id="1.10.10.60">
    <property type="entry name" value="Homeodomain-like"/>
    <property type="match status" value="2"/>
</dbReference>
<dbReference type="InterPro" id="IPR003313">
    <property type="entry name" value="AraC-bd"/>
</dbReference>
<dbReference type="GO" id="GO:0043565">
    <property type="term" value="F:sequence-specific DNA binding"/>
    <property type="evidence" value="ECO:0007669"/>
    <property type="project" value="InterPro"/>
</dbReference>
<dbReference type="Pfam" id="PF12833">
    <property type="entry name" value="HTH_18"/>
    <property type="match status" value="1"/>
</dbReference>
<accession>A0A4U8QBW4</accession>
<keyword evidence="1" id="KW-0805">Transcription regulation</keyword>
<gene>
    <name evidence="5" type="primary">melR_2</name>
    <name evidence="5" type="ORF">DSM106044_00559</name>
</gene>
<feature type="domain" description="HTH araC/xylS-type" evidence="4">
    <location>
        <begin position="194"/>
        <end position="292"/>
    </location>
</feature>
<dbReference type="InterPro" id="IPR037923">
    <property type="entry name" value="HTH-like"/>
</dbReference>
<evidence type="ECO:0000313" key="6">
    <source>
        <dbReference type="Proteomes" id="UP000306509"/>
    </source>
</evidence>
<dbReference type="STRING" id="180332.GCA_000797495_00848"/>
<dbReference type="PROSITE" id="PS01124">
    <property type="entry name" value="HTH_ARAC_FAMILY_2"/>
    <property type="match status" value="1"/>
</dbReference>
<dbReference type="GO" id="GO:0003700">
    <property type="term" value="F:DNA-binding transcription factor activity"/>
    <property type="evidence" value="ECO:0007669"/>
    <property type="project" value="InterPro"/>
</dbReference>
<dbReference type="InterPro" id="IPR018062">
    <property type="entry name" value="HTH_AraC-typ_CS"/>
</dbReference>
<dbReference type="SUPFAM" id="SSF51215">
    <property type="entry name" value="Regulatory protein AraC"/>
    <property type="match status" value="1"/>
</dbReference>
<keyword evidence="2" id="KW-0238">DNA-binding</keyword>
<dbReference type="EMBL" id="QGQD01000012">
    <property type="protein sequence ID" value="TLD02580.1"/>
    <property type="molecule type" value="Genomic_DNA"/>
</dbReference>
<organism evidence="5 6">
    <name type="scientific">Robinsoniella peoriensis</name>
    <dbReference type="NCBI Taxonomy" id="180332"/>
    <lineage>
        <taxon>Bacteria</taxon>
        <taxon>Bacillati</taxon>
        <taxon>Bacillota</taxon>
        <taxon>Clostridia</taxon>
        <taxon>Lachnospirales</taxon>
        <taxon>Lachnospiraceae</taxon>
        <taxon>Robinsoniella</taxon>
    </lineage>
</organism>
<sequence>MQIQINQDQKEMKEHGNFPFPVLVSDEILSRYEAGSFMWHWHPEIEFTLVVSGEMLYRINQSEFHLKSGQALFGNANTLHTGYMKDGQDCHYISLTFDPKLIYGYEKSLLHTKYVAPLLQNQKLSSICLDLQEAWHHDVIEALIQIHQHSRQKGDFFEMQIQLILHQLWLIILEHYSDLLHDNYINEKNLDRLKIILSFVQDNYPAKITLEDIAGSIHLCKSECCRLFKKHMHESLFDYLLRYRIEKSLPHLMNFNCSITEAAFLVGFADSNYFSKVFRKFMGCSPTEYRSRK</sequence>
<dbReference type="SMART" id="SM00342">
    <property type="entry name" value="HTH_ARAC"/>
    <property type="match status" value="1"/>
</dbReference>
<keyword evidence="3" id="KW-0804">Transcription</keyword>
<dbReference type="InterPro" id="IPR009057">
    <property type="entry name" value="Homeodomain-like_sf"/>
</dbReference>
<dbReference type="PANTHER" id="PTHR43280">
    <property type="entry name" value="ARAC-FAMILY TRANSCRIPTIONAL REGULATOR"/>
    <property type="match status" value="1"/>
</dbReference>
<reference evidence="5 6" key="1">
    <citation type="journal article" date="2019" name="Anaerobe">
        <title>Detection of Robinsoniella peoriensis in multiple bone samples of a trauma patient.</title>
        <authorList>
            <person name="Schrottner P."/>
            <person name="Hartwich K."/>
            <person name="Bunk B."/>
            <person name="Schober I."/>
            <person name="Helbig S."/>
            <person name="Rudolph W.W."/>
            <person name="Gunzer F."/>
        </authorList>
    </citation>
    <scope>NUCLEOTIDE SEQUENCE [LARGE SCALE GENOMIC DNA]</scope>
    <source>
        <strain evidence="5 6">DSM 106044</strain>
    </source>
</reference>
<evidence type="ECO:0000256" key="3">
    <source>
        <dbReference type="ARBA" id="ARBA00023163"/>
    </source>
</evidence>